<dbReference type="Gene3D" id="3.30.70.1320">
    <property type="entry name" value="Multidrug efflux transporter AcrB pore domain like"/>
    <property type="match status" value="1"/>
</dbReference>
<dbReference type="Gene3D" id="3.30.70.1440">
    <property type="entry name" value="Multidrug efflux transporter AcrB pore domain"/>
    <property type="match status" value="1"/>
</dbReference>
<feature type="transmembrane region" description="Helical" evidence="1">
    <location>
        <begin position="14"/>
        <end position="33"/>
    </location>
</feature>
<dbReference type="Pfam" id="PF00873">
    <property type="entry name" value="ACR_tran"/>
    <property type="match status" value="1"/>
</dbReference>
<dbReference type="SUPFAM" id="SSF82693">
    <property type="entry name" value="Multidrug efflux transporter AcrB pore domain, PN1, PN2, PC1 and PC2 subdomains"/>
    <property type="match status" value="2"/>
</dbReference>
<evidence type="ECO:0000313" key="2">
    <source>
        <dbReference type="EMBL" id="QIB26997.1"/>
    </source>
</evidence>
<dbReference type="SUPFAM" id="SSF82714">
    <property type="entry name" value="Multidrug efflux transporter AcrB TolC docking domain, DN and DC subdomains"/>
    <property type="match status" value="2"/>
</dbReference>
<feature type="transmembrane region" description="Helical" evidence="1">
    <location>
        <begin position="386"/>
        <end position="409"/>
    </location>
</feature>
<dbReference type="GO" id="GO:0005886">
    <property type="term" value="C:plasma membrane"/>
    <property type="evidence" value="ECO:0007669"/>
    <property type="project" value="TreeGrafter"/>
</dbReference>
<feature type="transmembrane region" description="Helical" evidence="1">
    <location>
        <begin position="850"/>
        <end position="869"/>
    </location>
</feature>
<evidence type="ECO:0000313" key="3">
    <source>
        <dbReference type="Proteomes" id="UP000464452"/>
    </source>
</evidence>
<keyword evidence="1" id="KW-0472">Membrane</keyword>
<feature type="transmembrane region" description="Helical" evidence="1">
    <location>
        <begin position="359"/>
        <end position="380"/>
    </location>
</feature>
<feature type="transmembrane region" description="Helical" evidence="1">
    <location>
        <begin position="902"/>
        <end position="923"/>
    </location>
</feature>
<protein>
    <submittedName>
        <fullName evidence="2">Efflux RND transporter permease subunit</fullName>
    </submittedName>
</protein>
<evidence type="ECO:0000256" key="1">
    <source>
        <dbReference type="SAM" id="Phobius"/>
    </source>
</evidence>
<name>A0A6P1YD47_9FIRM</name>
<feature type="transmembrane region" description="Helical" evidence="1">
    <location>
        <begin position="951"/>
        <end position="970"/>
    </location>
</feature>
<organism evidence="2 3">
    <name type="scientific">Caloranaerobacter azorensis</name>
    <dbReference type="NCBI Taxonomy" id="116090"/>
    <lineage>
        <taxon>Bacteria</taxon>
        <taxon>Bacillati</taxon>
        <taxon>Bacillota</taxon>
        <taxon>Tissierellia</taxon>
        <taxon>Tissierellales</taxon>
        <taxon>Thermohalobacteraceae</taxon>
        <taxon>Caloranaerobacter</taxon>
    </lineage>
</organism>
<proteinExistence type="predicted"/>
<feature type="transmembrane region" description="Helical" evidence="1">
    <location>
        <begin position="876"/>
        <end position="896"/>
    </location>
</feature>
<dbReference type="Gene3D" id="3.30.70.1430">
    <property type="entry name" value="Multidrug efflux transporter AcrB pore domain"/>
    <property type="match status" value="2"/>
</dbReference>
<dbReference type="PRINTS" id="PR00702">
    <property type="entry name" value="ACRIFLAVINRP"/>
</dbReference>
<dbReference type="GO" id="GO:0042910">
    <property type="term" value="F:xenobiotic transmembrane transporter activity"/>
    <property type="evidence" value="ECO:0007669"/>
    <property type="project" value="TreeGrafter"/>
</dbReference>
<feature type="transmembrane region" description="Helical" evidence="1">
    <location>
        <begin position="334"/>
        <end position="352"/>
    </location>
</feature>
<dbReference type="PANTHER" id="PTHR32063:SF18">
    <property type="entry name" value="CATION EFFLUX SYSTEM PROTEIN"/>
    <property type="match status" value="1"/>
</dbReference>
<sequence length="1006" mass="113039">MRQLISAAIKMRKITFFIVALIMVFGLYSYFIIPKQEFPDLKAPAAMIYTVYPGASPEEVEKLVTGKIEEKIVEIDGYSYCNSYSNDNISIVIVRLDYGTDIDKAWNQLRQKMEDLQDELPDGCLDIQVNTNLVDTTGIILSITGENYTYDELVNYAEILKKEIRKINGVSRFEIVGKQEKEVVIEVEAEKLNFYKISLDDIVNIIKLQNTEIPSGKIEHEDSKINVKISNIFFSIDDIKNLIIGVSDKNGSVVRLKDLANVYIKTKDSNLRIKHNGQKAVLLAGYFKENENIVLVGKEVEKQIKEITKDFPDDVSVNQVLFQPKEVSKSVNNFILNLIEGMLFVIVVVFIGMGFRNAIVVSTAIPVSIISTFVVMHILGIKIHQISITGLIVALGMLVDNAIVISDSIQNKIDEGCEKFKACIDGVKEVAIPILTSTLTTIGAFLPLLLLNSIAGEYISSLPKIVMISLFSSYLVALFVTPTMAHTFFKRDSAKGRIIEFKKFFNGILYRGMRRKKVTILFTISILIMAVFIFRQIDLQFFPKSDKNIIYIDIKTERNLGISNTEAFTEKVIDILEKQPEIVNHTEVIGGGLPKFYDSIPITVNSPDIAQIMVRLNLKKSDRFKNNFQIVDYLQEIFDSELTGGTATVKQLELGEPIGAPIRVRLTGKDIEHLGQVSKKIRDILQDIKGTVNVKDDYSDKIYEFEIEVDYDRAYLYGITKYDIQKEISTALRGRKASVFRKRGKEYDIIVKSDIKAKEDLENLAIKSSFSGRKILLKEIADIRLKSEIPTINKYDLDFAVMVTSDVKPGFNSVDIQKELITRLKDIDLEGVEVAFDGEREKIRENFGSVGNSAVFAVLIIYAILMIQFKSFRQPLIILLTIPLSVVGSILGLYLFKQPFSFTALLGMVSLMGIVVNNAIVLIDYINSARKDGESVENACFKAANRRFRPIILSTATTIIGLTPLVFSGSNLFRPMAISLMFGLLVSTLLTLVIIPVVYSIVETEV</sequence>
<reference evidence="2 3" key="1">
    <citation type="submission" date="2020-02" db="EMBL/GenBank/DDBJ databases">
        <title>Thermophilic hydrogen producing bacteria, Caloranaerobacter azorensis.</title>
        <authorList>
            <person name="Baek K."/>
        </authorList>
    </citation>
    <scope>NUCLEOTIDE SEQUENCE [LARGE SCALE GENOMIC DNA]</scope>
    <source>
        <strain evidence="2 3">T3-1</strain>
    </source>
</reference>
<dbReference type="SUPFAM" id="SSF82866">
    <property type="entry name" value="Multidrug efflux transporter AcrB transmembrane domain"/>
    <property type="match status" value="2"/>
</dbReference>
<dbReference type="RefSeq" id="WP_163234932.1">
    <property type="nucleotide sequence ID" value="NZ_CP048617.1"/>
</dbReference>
<dbReference type="Gene3D" id="1.20.1640.10">
    <property type="entry name" value="Multidrug efflux transporter AcrB transmembrane domain"/>
    <property type="match status" value="2"/>
</dbReference>
<feature type="transmembrane region" description="Helical" evidence="1">
    <location>
        <begin position="518"/>
        <end position="537"/>
    </location>
</feature>
<dbReference type="Proteomes" id="UP000464452">
    <property type="component" value="Chromosome"/>
</dbReference>
<dbReference type="InterPro" id="IPR001036">
    <property type="entry name" value="Acrflvin-R"/>
</dbReference>
<dbReference type="AlphaFoldDB" id="A0A6P1YD47"/>
<dbReference type="InterPro" id="IPR027463">
    <property type="entry name" value="AcrB_DN_DC_subdom"/>
</dbReference>
<feature type="transmembrane region" description="Helical" evidence="1">
    <location>
        <begin position="976"/>
        <end position="1002"/>
    </location>
</feature>
<dbReference type="PANTHER" id="PTHR32063">
    <property type="match status" value="1"/>
</dbReference>
<keyword evidence="1" id="KW-0812">Transmembrane</keyword>
<dbReference type="KEGG" id="cazo:G3A45_06640"/>
<feature type="transmembrane region" description="Helical" evidence="1">
    <location>
        <begin position="430"/>
        <end position="454"/>
    </location>
</feature>
<feature type="transmembrane region" description="Helical" evidence="1">
    <location>
        <begin position="466"/>
        <end position="489"/>
    </location>
</feature>
<gene>
    <name evidence="2" type="ORF">G3A45_06640</name>
</gene>
<accession>A0A6P1YD47</accession>
<dbReference type="Gene3D" id="3.30.2090.10">
    <property type="entry name" value="Multidrug efflux transporter AcrB TolC docking domain, DN and DC subdomains"/>
    <property type="match status" value="2"/>
</dbReference>
<keyword evidence="1" id="KW-1133">Transmembrane helix</keyword>
<dbReference type="EMBL" id="CP048617">
    <property type="protein sequence ID" value="QIB26997.1"/>
    <property type="molecule type" value="Genomic_DNA"/>
</dbReference>